<evidence type="ECO:0000256" key="1">
    <source>
        <dbReference type="ARBA" id="ARBA00023002"/>
    </source>
</evidence>
<keyword evidence="4" id="KW-0670">Pyruvate</keyword>
<dbReference type="InterPro" id="IPR009014">
    <property type="entry name" value="Transketo_C/PFOR_II"/>
</dbReference>
<dbReference type="PANTHER" id="PTHR43088:SF1">
    <property type="entry name" value="SUBUNIT OF PYRUVATE:FLAVODOXIN OXIDOREDUCTASE"/>
    <property type="match status" value="1"/>
</dbReference>
<comment type="caution">
    <text evidence="4">The sequence shown here is derived from an EMBL/GenBank/DDBJ whole genome shotgun (WGS) entry which is preliminary data.</text>
</comment>
<dbReference type="Pfam" id="PF17147">
    <property type="entry name" value="PFOR_II"/>
    <property type="match status" value="1"/>
</dbReference>
<dbReference type="InterPro" id="IPR052368">
    <property type="entry name" value="2-oxoacid_oxidoreductase"/>
</dbReference>
<dbReference type="InterPro" id="IPR033412">
    <property type="entry name" value="PFOR_II"/>
</dbReference>
<dbReference type="AlphaFoldDB" id="D5Q2M0"/>
<dbReference type="Gene3D" id="3.40.50.920">
    <property type="match status" value="1"/>
</dbReference>
<evidence type="ECO:0000259" key="3">
    <source>
        <dbReference type="Pfam" id="PF17147"/>
    </source>
</evidence>
<feature type="domain" description="Pyruvate:ferredoxin oxidoreductase core" evidence="3">
    <location>
        <begin position="260"/>
        <end position="341"/>
    </location>
</feature>
<protein>
    <submittedName>
        <fullName evidence="4">Pyruvate flavodoxin/ferredoxin oxidoreductase, thiamine diP-binding domain protein</fullName>
    </submittedName>
</protein>
<name>D5Q2M0_CLODI</name>
<dbReference type="Gene3D" id="3.40.50.970">
    <property type="match status" value="1"/>
</dbReference>
<dbReference type="NCBIfam" id="NF005507">
    <property type="entry name" value="PRK07119.1"/>
    <property type="match status" value="1"/>
</dbReference>
<feature type="domain" description="Pyruvate flavodoxin/ferredoxin oxidoreductase pyrimidine binding" evidence="2">
    <location>
        <begin position="28"/>
        <end position="255"/>
    </location>
</feature>
<sequence>MRYYKLFLLEGRKGMQSLLIKGNEALAEGAIRGGCRFYAGYPITPQSEILEMMAWRQKEVGGVFIQGESEIASVNMVMGASALGARAMTSSSGPGFSLKQEGIAYWVSAGLPAVVACVQRYGIGDGFIGAGQDNYWQAVKGGGNGDYHLIVLAPNSVQENMDMAYESFELAEKYMHPVLILSDATIGQMVEPCIAPPMKEYDMDKAPWAAKGTPVGEKNKVITDITYFEDQDTWQKGYIEKMRKVQEDEQRWEEIEIEDAEVVFVAYGISSRIAEGAVRDARAKGMKLGLIRPKTLWPYPRKAFKKLSDSLKGLVTVEMNMMAQMKEDVIIACDNRFPVYSVATAQYMAEVNQLIDFAQQIIDGKAKQEEVF</sequence>
<accession>D5Q2M0</accession>
<dbReference type="CDD" id="cd07034">
    <property type="entry name" value="TPP_PYR_PFOR_IOR-alpha_like"/>
    <property type="match status" value="1"/>
</dbReference>
<dbReference type="InterPro" id="IPR002880">
    <property type="entry name" value="Pyrv_Fd/Flavodoxin_OxRdtase_N"/>
</dbReference>
<dbReference type="SUPFAM" id="SSF52518">
    <property type="entry name" value="Thiamin diphosphate-binding fold (THDP-binding)"/>
    <property type="match status" value="1"/>
</dbReference>
<dbReference type="Pfam" id="PF01855">
    <property type="entry name" value="POR_N"/>
    <property type="match status" value="1"/>
</dbReference>
<dbReference type="EMBL" id="ADNX01000031">
    <property type="protein sequence ID" value="EFH07743.1"/>
    <property type="molecule type" value="Genomic_DNA"/>
</dbReference>
<dbReference type="InterPro" id="IPR029061">
    <property type="entry name" value="THDP-binding"/>
</dbReference>
<evidence type="ECO:0000313" key="5">
    <source>
        <dbReference type="Proteomes" id="UP000003227"/>
    </source>
</evidence>
<dbReference type="HOGENOM" id="CLU_017038_0_0_9"/>
<proteinExistence type="predicted"/>
<gene>
    <name evidence="4" type="ORF">HMPREF0220_1152</name>
</gene>
<dbReference type="Proteomes" id="UP000003227">
    <property type="component" value="Unassembled WGS sequence"/>
</dbReference>
<dbReference type="GO" id="GO:0016491">
    <property type="term" value="F:oxidoreductase activity"/>
    <property type="evidence" value="ECO:0007669"/>
    <property type="project" value="UniProtKB-KW"/>
</dbReference>
<keyword evidence="1" id="KW-0560">Oxidoreductase</keyword>
<evidence type="ECO:0000313" key="4">
    <source>
        <dbReference type="EMBL" id="EFH07743.1"/>
    </source>
</evidence>
<evidence type="ECO:0000259" key="2">
    <source>
        <dbReference type="Pfam" id="PF01855"/>
    </source>
</evidence>
<dbReference type="SUPFAM" id="SSF52922">
    <property type="entry name" value="TK C-terminal domain-like"/>
    <property type="match status" value="1"/>
</dbReference>
<reference evidence="4 5" key="1">
    <citation type="submission" date="2010-05" db="EMBL/GenBank/DDBJ databases">
        <authorList>
            <person name="Qin X."/>
            <person name="Bachman B."/>
            <person name="Battles P."/>
            <person name="Bell A."/>
            <person name="Bess C."/>
            <person name="Bickham C."/>
            <person name="Chaboub L."/>
            <person name="Chen D."/>
            <person name="Coyle M."/>
            <person name="Deiros D.R."/>
            <person name="Dinh H."/>
            <person name="Forbes L."/>
            <person name="Fowler G."/>
            <person name="Francisco L."/>
            <person name="Fu Q."/>
            <person name="Gubbala S."/>
            <person name="Hale W."/>
            <person name="Han Y."/>
            <person name="Hemphill L."/>
            <person name="Highlander S.K."/>
            <person name="Hirani K."/>
            <person name="Hogues M."/>
            <person name="Jackson L."/>
            <person name="Jakkamsetti A."/>
            <person name="Javaid M."/>
            <person name="Jiang H."/>
            <person name="Korchina V."/>
            <person name="Kovar C."/>
            <person name="Lara F."/>
            <person name="Lee S."/>
            <person name="Mata R."/>
            <person name="Mathew T."/>
            <person name="Moen C."/>
            <person name="Morales K."/>
            <person name="Munidasa M."/>
            <person name="Nazareth L."/>
            <person name="Ngo R."/>
            <person name="Nguyen L."/>
            <person name="Okwuonu G."/>
            <person name="Ongeri F."/>
            <person name="Patil S."/>
            <person name="Petrosino J."/>
            <person name="Pham C."/>
            <person name="Pham P."/>
            <person name="Pu L.-L."/>
            <person name="Puazo M."/>
            <person name="Raj R."/>
            <person name="Reid J."/>
            <person name="Rouhana J."/>
            <person name="Saada N."/>
            <person name="Shang Y."/>
            <person name="Simmons D."/>
            <person name="Thornton R."/>
            <person name="Warren J."/>
            <person name="Weissenberger G."/>
            <person name="Zhang J."/>
            <person name="Zhang L."/>
            <person name="Zhou C."/>
            <person name="Zhu D."/>
            <person name="Muzny D."/>
            <person name="Worley K."/>
            <person name="Gibbs R."/>
        </authorList>
    </citation>
    <scope>NUCLEOTIDE SEQUENCE [LARGE SCALE GENOMIC DNA]</scope>
    <source>
        <strain evidence="4 5">NAP08</strain>
    </source>
</reference>
<organism evidence="4 5">
    <name type="scientific">Clostridioides difficile NAP08</name>
    <dbReference type="NCBI Taxonomy" id="525259"/>
    <lineage>
        <taxon>Bacteria</taxon>
        <taxon>Bacillati</taxon>
        <taxon>Bacillota</taxon>
        <taxon>Clostridia</taxon>
        <taxon>Peptostreptococcales</taxon>
        <taxon>Peptostreptococcaceae</taxon>
        <taxon>Clostridioides</taxon>
    </lineage>
</organism>
<dbReference type="PANTHER" id="PTHR43088">
    <property type="entry name" value="SUBUNIT OF PYRUVATE:FLAVODOXIN OXIDOREDUCTASE-RELATED"/>
    <property type="match status" value="1"/>
</dbReference>